<keyword evidence="3 9" id="KW-0329">Glyoxylate bypass</keyword>
<dbReference type="OrthoDB" id="9768429at2"/>
<keyword evidence="4 9" id="KW-0816">Tricarboxylic acid cycle</keyword>
<evidence type="ECO:0000256" key="3">
    <source>
        <dbReference type="ARBA" id="ARBA00022435"/>
    </source>
</evidence>
<evidence type="ECO:0000256" key="1">
    <source>
        <dbReference type="ARBA" id="ARBA00006394"/>
    </source>
</evidence>
<reference evidence="13 14" key="1">
    <citation type="journal article" date="2011" name="BMC Genomics">
        <title>Genome-wide analysis of the role of GlnR in Streptomyces venezuelae provides new insights into global nitrogen regulation in actinomycetes.</title>
        <authorList>
            <person name="Pullan S.T."/>
            <person name="Bibb M.J."/>
            <person name="Merrick M."/>
        </authorList>
    </citation>
    <scope>NUCLEOTIDE SEQUENCE [LARGE SCALE GENOMIC DNA]</scope>
    <source>
        <strain evidence="14">ATCC 10712 / CBS 650.69 / DSM 40230 / JCM 4526 / NBRC 13096 / PD 04745</strain>
    </source>
</reference>
<feature type="domain" description="Malate synthase TIM barrel" evidence="10">
    <location>
        <begin position="165"/>
        <end position="411"/>
    </location>
</feature>
<keyword evidence="13" id="KW-0012">Acyltransferase</keyword>
<dbReference type="EC" id="2.3.3.9" evidence="2 9"/>
<organism evidence="13 14">
    <name type="scientific">Streptomyces venezuelae (strain ATCC 10712 / CBS 650.69 / DSM 40230 / JCM 4526 / NBRC 13096 / PD 04745)</name>
    <dbReference type="NCBI Taxonomy" id="953739"/>
    <lineage>
        <taxon>Bacteria</taxon>
        <taxon>Bacillati</taxon>
        <taxon>Actinomycetota</taxon>
        <taxon>Actinomycetes</taxon>
        <taxon>Kitasatosporales</taxon>
        <taxon>Streptomycetaceae</taxon>
        <taxon>Streptomyces</taxon>
    </lineage>
</organism>
<comment type="similarity">
    <text evidence="1 9">Belongs to the malate synthase family.</text>
</comment>
<dbReference type="GO" id="GO:0006099">
    <property type="term" value="P:tricarboxylic acid cycle"/>
    <property type="evidence" value="ECO:0007669"/>
    <property type="project" value="UniProtKB-KW"/>
</dbReference>
<dbReference type="InterPro" id="IPR001465">
    <property type="entry name" value="Malate_synthase_TIM"/>
</dbReference>
<dbReference type="Pfam" id="PF20656">
    <property type="entry name" value="MS_N"/>
    <property type="match status" value="1"/>
</dbReference>
<dbReference type="GeneID" id="51866639"/>
<dbReference type="HOGENOM" id="CLU_018928_3_0_11"/>
<accession>F2RCD7</accession>
<evidence type="ECO:0000256" key="8">
    <source>
        <dbReference type="PIRSR" id="PIRSR001363-1"/>
    </source>
</evidence>
<feature type="active site" description="Proton donor" evidence="8">
    <location>
        <position position="453"/>
    </location>
</feature>
<evidence type="ECO:0000256" key="6">
    <source>
        <dbReference type="ARBA" id="ARBA00047918"/>
    </source>
</evidence>
<protein>
    <recommendedName>
        <fullName evidence="7 9">Malate synthase</fullName>
        <ecNumber evidence="2 9">2.3.3.9</ecNumber>
    </recommendedName>
</protein>
<dbReference type="NCBIfam" id="TIGR01344">
    <property type="entry name" value="malate_syn_A"/>
    <property type="match status" value="1"/>
</dbReference>
<dbReference type="EMBL" id="FR845719">
    <property type="protein sequence ID" value="CCA59388.1"/>
    <property type="molecule type" value="Genomic_DNA"/>
</dbReference>
<dbReference type="InterPro" id="IPR019830">
    <property type="entry name" value="Malate_synthase_CS"/>
</dbReference>
<dbReference type="AlphaFoldDB" id="F2RCD7"/>
<sequence>MSAPAPSPLAVVDAEPLPRQEEVLTEAALAFVAELHRRFTPRRDELLARRQERRAEIARTSTLDFLPETAAIRADDSWEVAPAPAALNDRRVEITGPTDRKMTINALNSGAKVWLADFEDASAPTWENVVLGQLNLIDAYARKIDFTDPRSGKSYALKPAEELATVVMRPRGWHLEERHLTFDGRPVPGALVDFGLYFFHNAQRLIDLGKGPYFYLPKTESHLEARLWNEIFVFAQDYVGIPQGTVRATVLIETITAAYEMEEILYELRDHAAGLNAGRWDYLFSIVKNFRDGGQKFVLPDRNAVTMTAPFMRAYTELLVRTCHKRGAHAIGGMAAFIPSRKDAEVNKVAFEKVKADKDREAGDGFDGSWVAHPDLVPIAMASFDAVLGAKPNQKDRLREDVSVAPGDLIAIDSLDAEPTYAGLVSAVQVGIRYIEAWLRGLGAVAIFNLMEDAATAEISRSQIWQWINAGVVFENGKTATPELAREVAAEELAAIRAEIGEEAFAAGKWQQAHDLLLHVSLDADYADFLTLPAYEQLIG</sequence>
<evidence type="ECO:0000259" key="12">
    <source>
        <dbReference type="Pfam" id="PF20659"/>
    </source>
</evidence>
<proteinExistence type="inferred from homology"/>
<evidence type="ECO:0000313" key="13">
    <source>
        <dbReference type="EMBL" id="CCA59388.1"/>
    </source>
</evidence>
<evidence type="ECO:0000256" key="7">
    <source>
        <dbReference type="ARBA" id="ARBA00068441"/>
    </source>
</evidence>
<evidence type="ECO:0000256" key="2">
    <source>
        <dbReference type="ARBA" id="ARBA00012636"/>
    </source>
</evidence>
<keyword evidence="14" id="KW-1185">Reference proteome</keyword>
<dbReference type="InterPro" id="IPR048356">
    <property type="entry name" value="MS_N"/>
</dbReference>
<dbReference type="STRING" id="953739.SVEN_6102"/>
<evidence type="ECO:0000256" key="5">
    <source>
        <dbReference type="ARBA" id="ARBA00022679"/>
    </source>
</evidence>
<dbReference type="GO" id="GO:0005737">
    <property type="term" value="C:cytoplasm"/>
    <property type="evidence" value="ECO:0007669"/>
    <property type="project" value="TreeGrafter"/>
</dbReference>
<name>F2RCD7_STRVP</name>
<dbReference type="eggNOG" id="COG2225">
    <property type="taxonomic scope" value="Bacteria"/>
</dbReference>
<dbReference type="Gene3D" id="1.20.1220.12">
    <property type="entry name" value="Malate synthase, domain III"/>
    <property type="match status" value="1"/>
</dbReference>
<dbReference type="CDD" id="cd00727">
    <property type="entry name" value="malate_synt_A"/>
    <property type="match status" value="1"/>
</dbReference>
<dbReference type="PANTHER" id="PTHR42902:SF1">
    <property type="entry name" value="MALATE SYNTHASE 1-RELATED"/>
    <property type="match status" value="1"/>
</dbReference>
<dbReference type="KEGG" id="sve:SVEN_6102"/>
<dbReference type="GO" id="GO:0004474">
    <property type="term" value="F:malate synthase activity"/>
    <property type="evidence" value="ECO:0007669"/>
    <property type="project" value="UniProtKB-EC"/>
</dbReference>
<dbReference type="SUPFAM" id="SSF51645">
    <property type="entry name" value="Malate synthase G"/>
    <property type="match status" value="1"/>
</dbReference>
<evidence type="ECO:0000259" key="10">
    <source>
        <dbReference type="Pfam" id="PF01274"/>
    </source>
</evidence>
<dbReference type="Gene3D" id="3.20.20.360">
    <property type="entry name" value="Malate synthase, domain 3"/>
    <property type="match status" value="1"/>
</dbReference>
<feature type="domain" description="Malate synthase N-terminal" evidence="11">
    <location>
        <begin position="18"/>
        <end position="70"/>
    </location>
</feature>
<dbReference type="InterPro" id="IPR044856">
    <property type="entry name" value="Malate_synth_C_sf"/>
</dbReference>
<keyword evidence="5 9" id="KW-0808">Transferase</keyword>
<evidence type="ECO:0000259" key="11">
    <source>
        <dbReference type="Pfam" id="PF20656"/>
    </source>
</evidence>
<comment type="pathway">
    <text evidence="9">Carbohydrate metabolism; glyoxylate cycle; (S)-malate from isocitrate: step 2/2.</text>
</comment>
<dbReference type="FunFam" id="1.20.1220.12:FF:000001">
    <property type="entry name" value="Malate synthase"/>
    <property type="match status" value="1"/>
</dbReference>
<dbReference type="Proteomes" id="UP000006854">
    <property type="component" value="Chromosome"/>
</dbReference>
<dbReference type="Pfam" id="PF01274">
    <property type="entry name" value="MS_TIM-barrel"/>
    <property type="match status" value="1"/>
</dbReference>
<dbReference type="PIRSF" id="PIRSF001363">
    <property type="entry name" value="Malate_synth"/>
    <property type="match status" value="1"/>
</dbReference>
<dbReference type="UniPathway" id="UPA00703">
    <property type="reaction ID" value="UER00720"/>
</dbReference>
<dbReference type="InterPro" id="IPR011076">
    <property type="entry name" value="Malate_synth_sf"/>
</dbReference>
<feature type="domain" description="Malate synthase C-terminal" evidence="12">
    <location>
        <begin position="419"/>
        <end position="538"/>
    </location>
</feature>
<evidence type="ECO:0000256" key="4">
    <source>
        <dbReference type="ARBA" id="ARBA00022532"/>
    </source>
</evidence>
<dbReference type="GO" id="GO:0006097">
    <property type="term" value="P:glyoxylate cycle"/>
    <property type="evidence" value="ECO:0007669"/>
    <property type="project" value="UniProtKB-UniPathway"/>
</dbReference>
<dbReference type="FunFam" id="3.20.20.360:FF:000001">
    <property type="entry name" value="Malate synthase"/>
    <property type="match status" value="1"/>
</dbReference>
<comment type="catalytic activity">
    <reaction evidence="6 9">
        <text>glyoxylate + acetyl-CoA + H2O = (S)-malate + CoA + H(+)</text>
        <dbReference type="Rhea" id="RHEA:18181"/>
        <dbReference type="ChEBI" id="CHEBI:15377"/>
        <dbReference type="ChEBI" id="CHEBI:15378"/>
        <dbReference type="ChEBI" id="CHEBI:15589"/>
        <dbReference type="ChEBI" id="CHEBI:36655"/>
        <dbReference type="ChEBI" id="CHEBI:57287"/>
        <dbReference type="ChEBI" id="CHEBI:57288"/>
        <dbReference type="EC" id="2.3.3.9"/>
    </reaction>
</comment>
<gene>
    <name evidence="13" type="ordered locus">SVEN_6102</name>
</gene>
<evidence type="ECO:0000256" key="9">
    <source>
        <dbReference type="RuleBase" id="RU000555"/>
    </source>
</evidence>
<dbReference type="PATRIC" id="fig|953739.5.peg.1311"/>
<dbReference type="InterPro" id="IPR048355">
    <property type="entry name" value="MS_C"/>
</dbReference>
<dbReference type="PANTHER" id="PTHR42902">
    <property type="entry name" value="MALATE SYNTHASE"/>
    <property type="match status" value="1"/>
</dbReference>
<dbReference type="InterPro" id="IPR046363">
    <property type="entry name" value="MS_N_TIM-barrel_dom"/>
</dbReference>
<dbReference type="PROSITE" id="PS00510">
    <property type="entry name" value="MALATE_SYNTHASE"/>
    <property type="match status" value="1"/>
</dbReference>
<dbReference type="RefSeq" id="WP_015037283.1">
    <property type="nucleotide sequence ID" value="NC_018750.1"/>
</dbReference>
<feature type="active site" description="Proton acceptor" evidence="8">
    <location>
        <position position="169"/>
    </location>
</feature>
<evidence type="ECO:0000313" key="14">
    <source>
        <dbReference type="Proteomes" id="UP000006854"/>
    </source>
</evidence>
<dbReference type="Pfam" id="PF20659">
    <property type="entry name" value="MS_C"/>
    <property type="match status" value="1"/>
</dbReference>
<dbReference type="InterPro" id="IPR006252">
    <property type="entry name" value="Malate_synthA"/>
</dbReference>